<dbReference type="EMBL" id="CP002363">
    <property type="protein sequence ID" value="ADV64708.1"/>
    <property type="molecule type" value="Genomic_DNA"/>
</dbReference>
<evidence type="ECO:0000313" key="4">
    <source>
        <dbReference type="Proteomes" id="UP000001068"/>
    </source>
</evidence>
<dbReference type="InterPro" id="IPR051265">
    <property type="entry name" value="HIBADH-related_NP60_sf"/>
</dbReference>
<organism evidence="3 4">
    <name type="scientific">Desulfurococcus mucosus (strain ATCC 35584 / DSM 2162 / JCM 9187 / O7/1)</name>
    <dbReference type="NCBI Taxonomy" id="765177"/>
    <lineage>
        <taxon>Archaea</taxon>
        <taxon>Thermoproteota</taxon>
        <taxon>Thermoprotei</taxon>
        <taxon>Desulfurococcales</taxon>
        <taxon>Desulfurococcaceae</taxon>
        <taxon>Desulfurococcus</taxon>
    </lineage>
</organism>
<dbReference type="Gene3D" id="1.10.1040.10">
    <property type="entry name" value="N-(1-d-carboxylethyl)-l-norvaline Dehydrogenase, domain 2"/>
    <property type="match status" value="1"/>
</dbReference>
<protein>
    <submittedName>
        <fullName evidence="3">6-phosphogluconate dehydrogenase NAD-binding protein</fullName>
    </submittedName>
</protein>
<dbReference type="SUPFAM" id="SSF48179">
    <property type="entry name" value="6-phosphogluconate dehydrogenase C-terminal domain-like"/>
    <property type="match status" value="1"/>
</dbReference>
<feature type="domain" description="6-phosphogluconate dehydrogenase NADP-binding" evidence="2">
    <location>
        <begin position="5"/>
        <end position="162"/>
    </location>
</feature>
<dbReference type="Gene3D" id="3.40.50.720">
    <property type="entry name" value="NAD(P)-binding Rossmann-like Domain"/>
    <property type="match status" value="1"/>
</dbReference>
<dbReference type="eggNOG" id="arCOG00247">
    <property type="taxonomic scope" value="Archaea"/>
</dbReference>
<dbReference type="InterPro" id="IPR006115">
    <property type="entry name" value="6PGDH_NADP-bd"/>
</dbReference>
<dbReference type="Pfam" id="PF03446">
    <property type="entry name" value="NAD_binding_2"/>
    <property type="match status" value="1"/>
</dbReference>
<name>E8R882_DESM0</name>
<evidence type="ECO:0000259" key="2">
    <source>
        <dbReference type="Pfam" id="PF03446"/>
    </source>
</evidence>
<keyword evidence="1" id="KW-0560">Oxidoreductase</keyword>
<dbReference type="GO" id="GO:0050661">
    <property type="term" value="F:NADP binding"/>
    <property type="evidence" value="ECO:0007669"/>
    <property type="project" value="InterPro"/>
</dbReference>
<dbReference type="PANTHER" id="PTHR43580">
    <property type="entry name" value="OXIDOREDUCTASE GLYR1-RELATED"/>
    <property type="match status" value="1"/>
</dbReference>
<sequence length="292" mass="30823" precursor="true">MAPRILVAGAGLMGSSLAKCLSTRGVVVYVYNRTVEKARALCSEAGCRVLENLDSMPGFDATVVFLFDDQAVSGFIEALVDKGLTAEAGVLMVSSTISPETSIRLHGLVTRAGGVYVEAPVYGSTGEASSCSLVSMLAGDQVARSRAEEAASLYSRRMYWVGGVPQAMALKLALNNIGLALPGLLAESLALLEAYGVGSDVFRMVAGDLWFGSMVERYMERAMAAAGRPRFTVSGAAKDYRVIACTLAGKGYPPLVSQGLAGFYTLAASVMPGEDYPRAVNAYRVLKNPRPH</sequence>
<dbReference type="SUPFAM" id="SSF51735">
    <property type="entry name" value="NAD(P)-binding Rossmann-fold domains"/>
    <property type="match status" value="1"/>
</dbReference>
<dbReference type="OrthoDB" id="23890at2157"/>
<dbReference type="GO" id="GO:0016491">
    <property type="term" value="F:oxidoreductase activity"/>
    <property type="evidence" value="ECO:0007669"/>
    <property type="project" value="UniProtKB-KW"/>
</dbReference>
<reference evidence="3 4" key="2">
    <citation type="journal article" date="2011" name="Stand. Genomic Sci.">
        <title>Complete genome sequence of Desulfurococcus mucosus type strain (O7/1).</title>
        <authorList>
            <person name="Wirth R."/>
            <person name="Chertkov O."/>
            <person name="Held B."/>
            <person name="Lapidus A."/>
            <person name="Nolan M."/>
            <person name="Lucas S."/>
            <person name="Hammon N."/>
            <person name="Deshpande S."/>
            <person name="Cheng J.F."/>
            <person name="Tapia R."/>
            <person name="Han C."/>
            <person name="Goodwin L."/>
            <person name="Pitluck S."/>
            <person name="Liolios K."/>
            <person name="Ioanna P."/>
            <person name="Ivanova N."/>
            <person name="Mavromatis K."/>
            <person name="Mikhailova N."/>
            <person name="Pati A."/>
            <person name="Chen A."/>
            <person name="Palaniappan K."/>
            <person name="Land M."/>
            <person name="Hauser L."/>
            <person name="Chang Y.J."/>
            <person name="Jeffries C.D."/>
            <person name="Bilek Y."/>
            <person name="Hader T."/>
            <person name="Rohde M."/>
            <person name="Spring S."/>
            <person name="Sikorski J."/>
            <person name="Goker M."/>
            <person name="Woyke T."/>
            <person name="Bristow J."/>
            <person name="Eisen J.A."/>
            <person name="Markowitz V."/>
            <person name="Hugenholtz P."/>
            <person name="Kyrpides N.C."/>
            <person name="Klenk H.P."/>
        </authorList>
    </citation>
    <scope>NUCLEOTIDE SEQUENCE [LARGE SCALE GENOMIC DNA]</scope>
    <source>
        <strain evidence="4">ATCC 35584 / DSM 2162 / JCM 9187 / O7/1</strain>
    </source>
</reference>
<accession>E8R882</accession>
<keyword evidence="4" id="KW-1185">Reference proteome</keyword>
<reference evidence="4" key="1">
    <citation type="submission" date="2010-11" db="EMBL/GenBank/DDBJ databases">
        <title>The complete genome of Desulfurococcus mucosus DSM 2162.</title>
        <authorList>
            <consortium name="US DOE Joint Genome Institute (JGI-PGF)"/>
            <person name="Lucas S."/>
            <person name="Copeland A."/>
            <person name="Lapidus A."/>
            <person name="Bruce D."/>
            <person name="Goodwin L."/>
            <person name="Pitluck S."/>
            <person name="Kyrpides N."/>
            <person name="Mavromatis K."/>
            <person name="Pagani I."/>
            <person name="Ivanova N."/>
            <person name="Ovchinnikova G."/>
            <person name="Chertkov O."/>
            <person name="Held B."/>
            <person name="Brettin T."/>
            <person name="Detter J.C."/>
            <person name="Tapia R."/>
            <person name="Han C."/>
            <person name="Land M."/>
            <person name="Hauser L."/>
            <person name="Markowitz V."/>
            <person name="Cheng J.-F."/>
            <person name="Hugenholtz P."/>
            <person name="Woyke T."/>
            <person name="Wu D."/>
            <person name="Wirth R."/>
            <person name="Bilek Y."/>
            <person name="Hader T."/>
            <person name="Klenk H.-P."/>
            <person name="Eisen J.A."/>
        </authorList>
    </citation>
    <scope>NUCLEOTIDE SEQUENCE [LARGE SCALE GENOMIC DNA]</scope>
    <source>
        <strain evidence="4">ATCC 35584 / DSM 2162 / JCM 9187 / O7/1</strain>
    </source>
</reference>
<evidence type="ECO:0000313" key="3">
    <source>
        <dbReference type="EMBL" id="ADV64708.1"/>
    </source>
</evidence>
<dbReference type="InterPro" id="IPR013328">
    <property type="entry name" value="6PGD_dom2"/>
</dbReference>
<dbReference type="PIRSF" id="PIRSF000103">
    <property type="entry name" value="HIBADH"/>
    <property type="match status" value="1"/>
</dbReference>
<dbReference type="AlphaFoldDB" id="E8R882"/>
<evidence type="ECO:0000256" key="1">
    <source>
        <dbReference type="ARBA" id="ARBA00023002"/>
    </source>
</evidence>
<dbReference type="HOGENOM" id="CLU_035117_0_7_2"/>
<dbReference type="Proteomes" id="UP000001068">
    <property type="component" value="Chromosome"/>
</dbReference>
<gene>
    <name evidence="3" type="ordered locus">Desmu_0389</name>
</gene>
<dbReference type="InterPro" id="IPR008927">
    <property type="entry name" value="6-PGluconate_DH-like_C_sf"/>
</dbReference>
<dbReference type="STRING" id="765177.Desmu_0389"/>
<proteinExistence type="predicted"/>
<dbReference type="InterPro" id="IPR015815">
    <property type="entry name" value="HIBADH-related"/>
</dbReference>
<dbReference type="InterPro" id="IPR036291">
    <property type="entry name" value="NAD(P)-bd_dom_sf"/>
</dbReference>
<dbReference type="PANTHER" id="PTHR43580:SF2">
    <property type="entry name" value="CYTOKINE-LIKE NUCLEAR FACTOR N-PAC"/>
    <property type="match status" value="1"/>
</dbReference>
<dbReference type="KEGG" id="dmu:Desmu_0389"/>